<accession>A0A4Y2JID2</accession>
<reference evidence="2 3" key="1">
    <citation type="journal article" date="2019" name="Sci. Rep.">
        <title>Orb-weaving spider Araneus ventricosus genome elucidates the spidroin gene catalogue.</title>
        <authorList>
            <person name="Kono N."/>
            <person name="Nakamura H."/>
            <person name="Ohtoshi R."/>
            <person name="Moran D.A.P."/>
            <person name="Shinohara A."/>
            <person name="Yoshida Y."/>
            <person name="Fujiwara M."/>
            <person name="Mori M."/>
            <person name="Tomita M."/>
            <person name="Arakawa K."/>
        </authorList>
    </citation>
    <scope>NUCLEOTIDE SEQUENCE [LARGE SCALE GENOMIC DNA]</scope>
</reference>
<feature type="compositionally biased region" description="Low complexity" evidence="1">
    <location>
        <begin position="20"/>
        <end position="29"/>
    </location>
</feature>
<comment type="caution">
    <text evidence="2">The sequence shown here is derived from an EMBL/GenBank/DDBJ whole genome shotgun (WGS) entry which is preliminary data.</text>
</comment>
<dbReference type="EMBL" id="BGPR01003520">
    <property type="protein sequence ID" value="GBM89189.1"/>
    <property type="molecule type" value="Genomic_DNA"/>
</dbReference>
<organism evidence="2 3">
    <name type="scientific">Araneus ventricosus</name>
    <name type="common">Orbweaver spider</name>
    <name type="synonym">Epeira ventricosa</name>
    <dbReference type="NCBI Taxonomy" id="182803"/>
    <lineage>
        <taxon>Eukaryota</taxon>
        <taxon>Metazoa</taxon>
        <taxon>Ecdysozoa</taxon>
        <taxon>Arthropoda</taxon>
        <taxon>Chelicerata</taxon>
        <taxon>Arachnida</taxon>
        <taxon>Araneae</taxon>
        <taxon>Araneomorphae</taxon>
        <taxon>Entelegynae</taxon>
        <taxon>Araneoidea</taxon>
        <taxon>Araneidae</taxon>
        <taxon>Araneus</taxon>
    </lineage>
</organism>
<feature type="region of interest" description="Disordered" evidence="1">
    <location>
        <begin position="1"/>
        <end position="52"/>
    </location>
</feature>
<name>A0A4Y2JID2_ARAVE</name>
<dbReference type="Proteomes" id="UP000499080">
    <property type="component" value="Unassembled WGS sequence"/>
</dbReference>
<evidence type="ECO:0000313" key="3">
    <source>
        <dbReference type="Proteomes" id="UP000499080"/>
    </source>
</evidence>
<protein>
    <submittedName>
        <fullName evidence="2">Uncharacterized protein</fullName>
    </submittedName>
</protein>
<dbReference type="AlphaFoldDB" id="A0A4Y2JID2"/>
<gene>
    <name evidence="2" type="ORF">AVEN_145496_1</name>
</gene>
<evidence type="ECO:0000313" key="2">
    <source>
        <dbReference type="EMBL" id="GBM89189.1"/>
    </source>
</evidence>
<evidence type="ECO:0000256" key="1">
    <source>
        <dbReference type="SAM" id="MobiDB-lite"/>
    </source>
</evidence>
<proteinExistence type="predicted"/>
<keyword evidence="3" id="KW-1185">Reference proteome</keyword>
<feature type="compositionally biased region" description="Polar residues" evidence="1">
    <location>
        <begin position="1"/>
        <end position="15"/>
    </location>
</feature>
<sequence>MSSCRISKQELTSRGGTIKVGGVVSPPSSDSTYLLREGSGRGQVNGYQDSGPSTRAVVTATVIQYPGCFGVARVTPFMGLPPARRAKEF</sequence>